<keyword evidence="3" id="KW-1185">Reference proteome</keyword>
<dbReference type="GO" id="GO:0003676">
    <property type="term" value="F:nucleic acid binding"/>
    <property type="evidence" value="ECO:0007669"/>
    <property type="project" value="InterPro"/>
</dbReference>
<proteinExistence type="predicted"/>
<comment type="caution">
    <text evidence="2">The sequence shown here is derived from an EMBL/GenBank/DDBJ whole genome shotgun (WGS) entry which is preliminary data.</text>
</comment>
<accession>A0A8S1WD15</accession>
<dbReference type="Proteomes" id="UP000689195">
    <property type="component" value="Unassembled WGS sequence"/>
</dbReference>
<dbReference type="GO" id="GO:0008408">
    <property type="term" value="F:3'-5' exonuclease activity"/>
    <property type="evidence" value="ECO:0007669"/>
    <property type="project" value="InterPro"/>
</dbReference>
<dbReference type="AlphaFoldDB" id="A0A8S1WD15"/>
<evidence type="ECO:0000313" key="2">
    <source>
        <dbReference type="EMBL" id="CAD8186475.1"/>
    </source>
</evidence>
<evidence type="ECO:0000259" key="1">
    <source>
        <dbReference type="Pfam" id="PF01612"/>
    </source>
</evidence>
<reference evidence="2" key="1">
    <citation type="submission" date="2021-01" db="EMBL/GenBank/DDBJ databases">
        <authorList>
            <consortium name="Genoscope - CEA"/>
            <person name="William W."/>
        </authorList>
    </citation>
    <scope>NUCLEOTIDE SEQUENCE</scope>
</reference>
<evidence type="ECO:0000313" key="3">
    <source>
        <dbReference type="Proteomes" id="UP000689195"/>
    </source>
</evidence>
<gene>
    <name evidence="2" type="ORF">PPENT_87.1.T0870094</name>
</gene>
<dbReference type="GO" id="GO:0006139">
    <property type="term" value="P:nucleobase-containing compound metabolic process"/>
    <property type="evidence" value="ECO:0007669"/>
    <property type="project" value="InterPro"/>
</dbReference>
<name>A0A8S1WD15_9CILI</name>
<dbReference type="EMBL" id="CAJJDO010000087">
    <property type="protein sequence ID" value="CAD8186475.1"/>
    <property type="molecule type" value="Genomic_DNA"/>
</dbReference>
<dbReference type="OrthoDB" id="431948at2759"/>
<sequence length="198" mass="23657">MYINYENLLPKLQGQAFGIDIEFSKKKIFLIQISDGNQIYLFDPIALNLEQYLRDFFQNDAIKIFYSCAQDLKWLIKQYKIIVNNYCDLQVLAQKEPDQSLIALWKNDWLARPLAEEQLYQLTQIKDKLKKQSKNLHGETVVKKLDTDEKIKEFIMIFRKHFLLSMNPQFLPKEWAIDHQFIRNFGEFSCVLLEVRIK</sequence>
<feature type="domain" description="3'-5' exonuclease" evidence="1">
    <location>
        <begin position="10"/>
        <end position="93"/>
    </location>
</feature>
<dbReference type="Pfam" id="PF01612">
    <property type="entry name" value="DNA_pol_A_exo1"/>
    <property type="match status" value="1"/>
</dbReference>
<dbReference type="InterPro" id="IPR002562">
    <property type="entry name" value="3'-5'_exonuclease_dom"/>
</dbReference>
<organism evidence="2 3">
    <name type="scientific">Paramecium pentaurelia</name>
    <dbReference type="NCBI Taxonomy" id="43138"/>
    <lineage>
        <taxon>Eukaryota</taxon>
        <taxon>Sar</taxon>
        <taxon>Alveolata</taxon>
        <taxon>Ciliophora</taxon>
        <taxon>Intramacronucleata</taxon>
        <taxon>Oligohymenophorea</taxon>
        <taxon>Peniculida</taxon>
        <taxon>Parameciidae</taxon>
        <taxon>Paramecium</taxon>
    </lineage>
</organism>
<protein>
    <recommendedName>
        <fullName evidence="1">3'-5' exonuclease domain-containing protein</fullName>
    </recommendedName>
</protein>